<dbReference type="OrthoDB" id="6359816at2759"/>
<dbReference type="EMBL" id="JH930471">
    <property type="protein sequence ID" value="EKM56964.1"/>
    <property type="molecule type" value="Genomic_DNA"/>
</dbReference>
<feature type="region of interest" description="Disordered" evidence="1">
    <location>
        <begin position="158"/>
        <end position="178"/>
    </location>
</feature>
<organism evidence="2 3">
    <name type="scientific">Phanerochaete carnosa (strain HHB-10118-sp)</name>
    <name type="common">White-rot fungus</name>
    <name type="synonym">Peniophora carnosa</name>
    <dbReference type="NCBI Taxonomy" id="650164"/>
    <lineage>
        <taxon>Eukaryota</taxon>
        <taxon>Fungi</taxon>
        <taxon>Dikarya</taxon>
        <taxon>Basidiomycota</taxon>
        <taxon>Agaricomycotina</taxon>
        <taxon>Agaricomycetes</taxon>
        <taxon>Polyporales</taxon>
        <taxon>Phanerochaetaceae</taxon>
        <taxon>Phanerochaete</taxon>
    </lineage>
</organism>
<feature type="region of interest" description="Disordered" evidence="1">
    <location>
        <begin position="79"/>
        <end position="98"/>
    </location>
</feature>
<evidence type="ECO:0000313" key="2">
    <source>
        <dbReference type="EMBL" id="EKM56964.1"/>
    </source>
</evidence>
<feature type="compositionally biased region" description="Acidic residues" evidence="1">
    <location>
        <begin position="85"/>
        <end position="97"/>
    </location>
</feature>
<dbReference type="InterPro" id="IPR011333">
    <property type="entry name" value="SKP1/BTB/POZ_sf"/>
</dbReference>
<dbReference type="KEGG" id="pco:PHACADRAFT_183528"/>
<dbReference type="HOGENOM" id="CLU_1232463_0_0_1"/>
<proteinExistence type="predicted"/>
<dbReference type="Proteomes" id="UP000008370">
    <property type="component" value="Unassembled WGS sequence"/>
</dbReference>
<sequence>MLSLDTGAFIDTKFYTFSRRTKDGNIYAPRPIFASSWVLEQTVPQYMKNLLSGDYGGNLTEGPLGASFPGEQDILNAVDSTGYDSDSDIEDDDDTAESDCGSKLIKREVQDEPAGQQGTGKIIVLRNFAYPTWKSLIYYLYSGKITFARLRSLNSQNAGSEDAGAQASTGPRAPTCSPKSMYKLADELDIKGLKELAKKNIESQLSAENILTELMSSFTSRYDEI</sequence>
<keyword evidence="3" id="KW-1185">Reference proteome</keyword>
<dbReference type="AlphaFoldDB" id="K5WD77"/>
<protein>
    <recommendedName>
        <fullName evidence="4">BTB domain-containing protein</fullName>
    </recommendedName>
</protein>
<dbReference type="InParanoid" id="K5WD77"/>
<dbReference type="Gene3D" id="3.30.710.10">
    <property type="entry name" value="Potassium Channel Kv1.1, Chain A"/>
    <property type="match status" value="1"/>
</dbReference>
<evidence type="ECO:0000256" key="1">
    <source>
        <dbReference type="SAM" id="MobiDB-lite"/>
    </source>
</evidence>
<evidence type="ECO:0000313" key="3">
    <source>
        <dbReference type="Proteomes" id="UP000008370"/>
    </source>
</evidence>
<gene>
    <name evidence="2" type="ORF">PHACADRAFT_183528</name>
</gene>
<evidence type="ECO:0008006" key="4">
    <source>
        <dbReference type="Google" id="ProtNLM"/>
    </source>
</evidence>
<accession>K5WD77</accession>
<dbReference type="GeneID" id="18910155"/>
<name>K5WD77_PHACS</name>
<reference evidence="2 3" key="1">
    <citation type="journal article" date="2012" name="BMC Genomics">
        <title>Comparative genomics of the white-rot fungi, Phanerochaete carnosa and P. chrysosporium, to elucidate the genetic basis of the distinct wood types they colonize.</title>
        <authorList>
            <person name="Suzuki H."/>
            <person name="MacDonald J."/>
            <person name="Syed K."/>
            <person name="Salamov A."/>
            <person name="Hori C."/>
            <person name="Aerts A."/>
            <person name="Henrissat B."/>
            <person name="Wiebenga A."/>
            <person name="vanKuyk P.A."/>
            <person name="Barry K."/>
            <person name="Lindquist E."/>
            <person name="LaButti K."/>
            <person name="Lapidus A."/>
            <person name="Lucas S."/>
            <person name="Coutinho P."/>
            <person name="Gong Y."/>
            <person name="Samejima M."/>
            <person name="Mahadevan R."/>
            <person name="Abou-Zaid M."/>
            <person name="de Vries R.P."/>
            <person name="Igarashi K."/>
            <person name="Yadav J.S."/>
            <person name="Grigoriev I.V."/>
            <person name="Master E.R."/>
        </authorList>
    </citation>
    <scope>NUCLEOTIDE SEQUENCE [LARGE SCALE GENOMIC DNA]</scope>
    <source>
        <strain evidence="2 3">HHB-10118-sp</strain>
    </source>
</reference>
<feature type="non-terminal residue" evidence="2">
    <location>
        <position position="1"/>
    </location>
</feature>
<dbReference type="RefSeq" id="XP_007394793.1">
    <property type="nucleotide sequence ID" value="XM_007394731.1"/>
</dbReference>